<dbReference type="Pfam" id="PF02355">
    <property type="entry name" value="SecD_SecF_C"/>
    <property type="match status" value="1"/>
</dbReference>
<protein>
    <recommendedName>
        <fullName evidence="12">Protein-export membrane protein SecF</fullName>
    </recommendedName>
</protein>
<evidence type="ECO:0000256" key="6">
    <source>
        <dbReference type="ARBA" id="ARBA00022989"/>
    </source>
</evidence>
<keyword evidence="15" id="KW-1185">Reference proteome</keyword>
<dbReference type="NCBIfam" id="TIGR00966">
    <property type="entry name" value="transloc_SecF"/>
    <property type="match status" value="1"/>
</dbReference>
<dbReference type="PANTHER" id="PTHR30081">
    <property type="entry name" value="PROTEIN-EXPORT MEMBRANE PROTEIN SEC"/>
    <property type="match status" value="1"/>
</dbReference>
<dbReference type="Pfam" id="PF07549">
    <property type="entry name" value="Sec_GG"/>
    <property type="match status" value="1"/>
</dbReference>
<evidence type="ECO:0000256" key="9">
    <source>
        <dbReference type="ARBA" id="ARBA00059018"/>
    </source>
</evidence>
<dbReference type="PRINTS" id="PR01755">
    <property type="entry name" value="SECFTRNLCASE"/>
</dbReference>
<dbReference type="InterPro" id="IPR022813">
    <property type="entry name" value="SecD/SecF_arch_bac"/>
</dbReference>
<keyword evidence="8 12" id="KW-0472">Membrane</keyword>
<keyword evidence="2 12" id="KW-0813">Transport</keyword>
<evidence type="ECO:0000313" key="15">
    <source>
        <dbReference type="Proteomes" id="UP000678228"/>
    </source>
</evidence>
<proteinExistence type="inferred from homology"/>
<evidence type="ECO:0000256" key="7">
    <source>
        <dbReference type="ARBA" id="ARBA00023010"/>
    </source>
</evidence>
<feature type="transmembrane region" description="Helical" evidence="12">
    <location>
        <begin position="20"/>
        <end position="43"/>
    </location>
</feature>
<evidence type="ECO:0000259" key="13">
    <source>
        <dbReference type="Pfam" id="PF02355"/>
    </source>
</evidence>
<dbReference type="GO" id="GO:0043952">
    <property type="term" value="P:protein transport by the Sec complex"/>
    <property type="evidence" value="ECO:0007669"/>
    <property type="project" value="UniProtKB-UniRule"/>
</dbReference>
<keyword evidence="5 12" id="KW-0653">Protein transport</keyword>
<evidence type="ECO:0000256" key="4">
    <source>
        <dbReference type="ARBA" id="ARBA00022692"/>
    </source>
</evidence>
<gene>
    <name evidence="12 14" type="primary">secF</name>
    <name evidence="14" type="ORF">J7W16_09665</name>
</gene>
<evidence type="ECO:0000256" key="2">
    <source>
        <dbReference type="ARBA" id="ARBA00022448"/>
    </source>
</evidence>
<evidence type="ECO:0000256" key="1">
    <source>
        <dbReference type="ARBA" id="ARBA00004651"/>
    </source>
</evidence>
<dbReference type="HAMAP" id="MF_01464_B">
    <property type="entry name" value="SecF_B"/>
    <property type="match status" value="1"/>
</dbReference>
<dbReference type="NCBIfam" id="TIGR00916">
    <property type="entry name" value="2A0604s01"/>
    <property type="match status" value="1"/>
</dbReference>
<dbReference type="RefSeq" id="WP_210597085.1">
    <property type="nucleotide sequence ID" value="NZ_JAGKSQ010000003.1"/>
</dbReference>
<evidence type="ECO:0000256" key="12">
    <source>
        <dbReference type="HAMAP-Rule" id="MF_01464"/>
    </source>
</evidence>
<dbReference type="AlphaFoldDB" id="A0A941APE1"/>
<reference evidence="14" key="1">
    <citation type="submission" date="2021-03" db="EMBL/GenBank/DDBJ databases">
        <title>Bacillus suaedae sp. nov., isolated from Suaeda aralocaspica.</title>
        <authorList>
            <person name="Lei R.F.R."/>
        </authorList>
    </citation>
    <scope>NUCLEOTIDE SEQUENCE</scope>
    <source>
        <strain evidence="14">YZJH907-2</strain>
    </source>
</reference>
<evidence type="ECO:0000256" key="10">
    <source>
        <dbReference type="ARBA" id="ARBA00060856"/>
    </source>
</evidence>
<dbReference type="SUPFAM" id="SSF82866">
    <property type="entry name" value="Multidrug efflux transporter AcrB transmembrane domain"/>
    <property type="match status" value="1"/>
</dbReference>
<evidence type="ECO:0000256" key="3">
    <source>
        <dbReference type="ARBA" id="ARBA00022475"/>
    </source>
</evidence>
<keyword evidence="4 12" id="KW-0812">Transmembrane</keyword>
<comment type="subcellular location">
    <subcellularLocation>
        <location evidence="1 12">Cell membrane</location>
        <topology evidence="1 12">Multi-pass membrane protein</topology>
    </subcellularLocation>
</comment>
<dbReference type="GO" id="GO:0005886">
    <property type="term" value="C:plasma membrane"/>
    <property type="evidence" value="ECO:0007669"/>
    <property type="project" value="UniProtKB-SubCell"/>
</dbReference>
<dbReference type="GO" id="GO:0015450">
    <property type="term" value="F:protein-transporting ATPase activity"/>
    <property type="evidence" value="ECO:0007669"/>
    <property type="project" value="InterPro"/>
</dbReference>
<keyword evidence="7 12" id="KW-0811">Translocation</keyword>
<dbReference type="InterPro" id="IPR022645">
    <property type="entry name" value="SecD/SecF_bac"/>
</dbReference>
<comment type="similarity">
    <text evidence="11">In the N-terminal section; belongs to the SecD/SecF family. SecD subfamily.</text>
</comment>
<comment type="similarity">
    <text evidence="12">Belongs to the SecD/SecF family. SecF subfamily.</text>
</comment>
<name>A0A941APE1_9BACI</name>
<dbReference type="GO" id="GO:0006605">
    <property type="term" value="P:protein targeting"/>
    <property type="evidence" value="ECO:0007669"/>
    <property type="project" value="UniProtKB-UniRule"/>
</dbReference>
<evidence type="ECO:0000256" key="5">
    <source>
        <dbReference type="ARBA" id="ARBA00022927"/>
    </source>
</evidence>
<dbReference type="Proteomes" id="UP000678228">
    <property type="component" value="Unassembled WGS sequence"/>
</dbReference>
<dbReference type="FunFam" id="1.20.1640.10:FF:000024">
    <property type="entry name" value="Multifunctional fusion protein"/>
    <property type="match status" value="1"/>
</dbReference>
<feature type="transmembrane region" description="Helical" evidence="12">
    <location>
        <begin position="242"/>
        <end position="260"/>
    </location>
</feature>
<accession>A0A941APE1</accession>
<dbReference type="EMBL" id="JAGKSQ010000003">
    <property type="protein sequence ID" value="MBP3951402.1"/>
    <property type="molecule type" value="Genomic_DNA"/>
</dbReference>
<comment type="caution">
    <text evidence="14">The sequence shown here is derived from an EMBL/GenBank/DDBJ whole genome shotgun (WGS) entry which is preliminary data.</text>
</comment>
<dbReference type="InterPro" id="IPR022646">
    <property type="entry name" value="SecD/SecF_CS"/>
</dbReference>
<organism evidence="14 15">
    <name type="scientific">Halalkalibacter suaedae</name>
    <dbReference type="NCBI Taxonomy" id="2822140"/>
    <lineage>
        <taxon>Bacteria</taxon>
        <taxon>Bacillati</taxon>
        <taxon>Bacillota</taxon>
        <taxon>Bacilli</taxon>
        <taxon>Bacillales</taxon>
        <taxon>Bacillaceae</taxon>
        <taxon>Halalkalibacter</taxon>
    </lineage>
</organism>
<dbReference type="PANTHER" id="PTHR30081:SF8">
    <property type="entry name" value="PROTEIN TRANSLOCASE SUBUNIT SECF"/>
    <property type="match status" value="1"/>
</dbReference>
<comment type="similarity">
    <text evidence="10">In the C-terminal section; belongs to the SecD/SecF family. SecF subfamily.</text>
</comment>
<feature type="domain" description="Protein export membrane protein SecD/SecF C-terminal" evidence="13">
    <location>
        <begin position="117"/>
        <end position="294"/>
    </location>
</feature>
<keyword evidence="3 12" id="KW-1003">Cell membrane</keyword>
<dbReference type="InterPro" id="IPR055344">
    <property type="entry name" value="SecD_SecF_C_bact"/>
</dbReference>
<comment type="subunit">
    <text evidence="12">Forms a complex with SecD. Part of the essential Sec protein translocation apparatus which comprises SecA, SecYEG and auxiliary proteins SecDF. Other proteins may also be involved.</text>
</comment>
<dbReference type="GO" id="GO:0065002">
    <property type="term" value="P:intracellular protein transmembrane transport"/>
    <property type="evidence" value="ECO:0007669"/>
    <property type="project" value="UniProtKB-UniRule"/>
</dbReference>
<dbReference type="Gene3D" id="1.20.1640.10">
    <property type="entry name" value="Multidrug efflux transporter AcrB transmembrane domain"/>
    <property type="match status" value="1"/>
</dbReference>
<evidence type="ECO:0000256" key="11">
    <source>
        <dbReference type="ARBA" id="ARBA00061053"/>
    </source>
</evidence>
<keyword evidence="6 12" id="KW-1133">Transmembrane helix</keyword>
<feature type="transmembrane region" description="Helical" evidence="12">
    <location>
        <begin position="186"/>
        <end position="207"/>
    </location>
</feature>
<feature type="transmembrane region" description="Helical" evidence="12">
    <location>
        <begin position="131"/>
        <end position="150"/>
    </location>
</feature>
<sequence>MSFNFQSSGIDFVKHRKKFFILSGAFSLIGVILLMTLGLNLGIDFSSGSRVDILATETISADEIIEDFEQLGYSVTLNDVTLAGDNNEMANVRFVGVLDQAEIATIQSYYMEKFGSEPNISTVDPMVGQELARNALIAVLIASVGIVIYVTIRFEFLYGLAAVIALLHDAFFIIAIFSLLQIEVNVPFIAAVLTIVGYSINDTIVTFDRIRENMKLTKRIRGFEDLANIVNMSLVQTLSRSINTVLTVVFAAAAIFIFGGEAIRSFSLALLIGLVAGTYSSLFLASQLWLIWKAKQLEKKRFDSQPNSEGNPTV</sequence>
<dbReference type="InterPro" id="IPR005665">
    <property type="entry name" value="SecF_bac"/>
</dbReference>
<evidence type="ECO:0000313" key="14">
    <source>
        <dbReference type="EMBL" id="MBP3951402.1"/>
    </source>
</evidence>
<dbReference type="InterPro" id="IPR048634">
    <property type="entry name" value="SecD_SecF_C"/>
</dbReference>
<feature type="transmembrane region" description="Helical" evidence="12">
    <location>
        <begin position="157"/>
        <end position="180"/>
    </location>
</feature>
<feature type="transmembrane region" description="Helical" evidence="12">
    <location>
        <begin position="266"/>
        <end position="292"/>
    </location>
</feature>
<evidence type="ECO:0000256" key="8">
    <source>
        <dbReference type="ARBA" id="ARBA00023136"/>
    </source>
</evidence>
<comment type="function">
    <text evidence="9 12">Part of the Sec protein translocase complex. Interacts with the SecYEG preprotein conducting channel. SecDF uses the proton motive force (PMF) to complete protein translocation after the ATP-dependent function of SecA.</text>
</comment>